<accession>A0A4R6RPY2</accession>
<evidence type="ECO:0000313" key="5">
    <source>
        <dbReference type="EMBL" id="TDP87926.1"/>
    </source>
</evidence>
<evidence type="ECO:0000256" key="1">
    <source>
        <dbReference type="ARBA" id="ARBA00022679"/>
    </source>
</evidence>
<dbReference type="GO" id="GO:0044550">
    <property type="term" value="P:secondary metabolite biosynthetic process"/>
    <property type="evidence" value="ECO:0007669"/>
    <property type="project" value="TreeGrafter"/>
</dbReference>
<dbReference type="Pfam" id="PF08545">
    <property type="entry name" value="ACP_syn_III"/>
    <property type="match status" value="1"/>
</dbReference>
<dbReference type="InterPro" id="IPR013747">
    <property type="entry name" value="ACP_syn_III_C"/>
</dbReference>
<keyword evidence="6" id="KW-1185">Reference proteome</keyword>
<protein>
    <submittedName>
        <fullName evidence="5">3-oxoacyl-[acyl-carrier-protein] synthase-3</fullName>
    </submittedName>
</protein>
<dbReference type="AlphaFoldDB" id="A0A4R6RPY2"/>
<keyword evidence="1" id="KW-0808">Transferase</keyword>
<organism evidence="5 6">
    <name type="scientific">Aquabacterium commune</name>
    <dbReference type="NCBI Taxonomy" id="70586"/>
    <lineage>
        <taxon>Bacteria</taxon>
        <taxon>Pseudomonadati</taxon>
        <taxon>Pseudomonadota</taxon>
        <taxon>Betaproteobacteria</taxon>
        <taxon>Burkholderiales</taxon>
        <taxon>Aquabacterium</taxon>
    </lineage>
</organism>
<comment type="caution">
    <text evidence="5">The sequence shown here is derived from an EMBL/GenBank/DDBJ whole genome shotgun (WGS) entry which is preliminary data.</text>
</comment>
<dbReference type="RefSeq" id="WP_133605607.1">
    <property type="nucleotide sequence ID" value="NZ_SNXW01000001.1"/>
</dbReference>
<name>A0A4R6RPY2_9BURK</name>
<evidence type="ECO:0000256" key="2">
    <source>
        <dbReference type="ARBA" id="ARBA00023315"/>
    </source>
</evidence>
<evidence type="ECO:0000259" key="3">
    <source>
        <dbReference type="Pfam" id="PF08541"/>
    </source>
</evidence>
<dbReference type="CDD" id="cd00830">
    <property type="entry name" value="KAS_III"/>
    <property type="match status" value="1"/>
</dbReference>
<dbReference type="GO" id="GO:0004315">
    <property type="term" value="F:3-oxoacyl-[acyl-carrier-protein] synthase activity"/>
    <property type="evidence" value="ECO:0007669"/>
    <property type="project" value="InterPro"/>
</dbReference>
<dbReference type="SUPFAM" id="SSF53901">
    <property type="entry name" value="Thiolase-like"/>
    <property type="match status" value="1"/>
</dbReference>
<reference evidence="5 6" key="1">
    <citation type="submission" date="2019-03" db="EMBL/GenBank/DDBJ databases">
        <title>Genomic Encyclopedia of Type Strains, Phase IV (KMG-IV): sequencing the most valuable type-strain genomes for metagenomic binning, comparative biology and taxonomic classification.</title>
        <authorList>
            <person name="Goeker M."/>
        </authorList>
    </citation>
    <scope>NUCLEOTIDE SEQUENCE [LARGE SCALE GENOMIC DNA]</scope>
    <source>
        <strain evidence="5 6">DSM 11901</strain>
    </source>
</reference>
<proteinExistence type="predicted"/>
<sequence>MSFSRLDGFRIAGVSTVVPATQLDNLALGERYGADDVRKVVSMAGVRHRHVVSEGQTSADLCTDAAQRLLQALGWAPDSVTGLIMVTQSPDHFLPSSACVVHGRLGMGVDCAAFDVGLGCSGYPYGLYLAATMLKGGGHQRILMLNGDTPSRFTSPDDHATTLLFGDAGSATALEAVAPGGFASHFGLFSDGTGAEALIMKGGGFRDRFPADPRDLYVRMDGAGVFNFTIKRVPPLIQDTLAAAALDVQDVDAYIFHQSNRFIMKHLIKKCGLPEDRVPFTLEDTGNCGGPSVPVTLTRALAERQRAQAQDLRVMLLGYGVGLSWASAVVQVDAHAVLMHGVSASDDTPLDSNHEVAP</sequence>
<dbReference type="Gene3D" id="3.40.47.10">
    <property type="match status" value="1"/>
</dbReference>
<dbReference type="PANTHER" id="PTHR34069:SF2">
    <property type="entry name" value="BETA-KETOACYL-[ACYL-CARRIER-PROTEIN] SYNTHASE III"/>
    <property type="match status" value="1"/>
</dbReference>
<evidence type="ECO:0000313" key="6">
    <source>
        <dbReference type="Proteomes" id="UP000294593"/>
    </source>
</evidence>
<dbReference type="GO" id="GO:0006633">
    <property type="term" value="P:fatty acid biosynthetic process"/>
    <property type="evidence" value="ECO:0007669"/>
    <property type="project" value="InterPro"/>
</dbReference>
<feature type="domain" description="Beta-ketoacyl-[acyl-carrier-protein] synthase III N-terminal" evidence="4">
    <location>
        <begin position="114"/>
        <end position="188"/>
    </location>
</feature>
<feature type="domain" description="Beta-ketoacyl-[acyl-carrier-protein] synthase III C-terminal" evidence="3">
    <location>
        <begin position="241"/>
        <end position="331"/>
    </location>
</feature>
<evidence type="ECO:0000259" key="4">
    <source>
        <dbReference type="Pfam" id="PF08545"/>
    </source>
</evidence>
<gene>
    <name evidence="5" type="ORF">EV672_10157</name>
</gene>
<dbReference type="OrthoDB" id="9815506at2"/>
<dbReference type="PANTHER" id="PTHR34069">
    <property type="entry name" value="3-OXOACYL-[ACYL-CARRIER-PROTEIN] SYNTHASE 3"/>
    <property type="match status" value="1"/>
</dbReference>
<dbReference type="Pfam" id="PF08541">
    <property type="entry name" value="ACP_syn_III_C"/>
    <property type="match status" value="1"/>
</dbReference>
<dbReference type="Proteomes" id="UP000294593">
    <property type="component" value="Unassembled WGS sequence"/>
</dbReference>
<keyword evidence="2" id="KW-0012">Acyltransferase</keyword>
<dbReference type="InterPro" id="IPR013751">
    <property type="entry name" value="ACP_syn_III_N"/>
</dbReference>
<dbReference type="InterPro" id="IPR016039">
    <property type="entry name" value="Thiolase-like"/>
</dbReference>
<dbReference type="EMBL" id="SNXW01000001">
    <property type="protein sequence ID" value="TDP87926.1"/>
    <property type="molecule type" value="Genomic_DNA"/>
</dbReference>